<dbReference type="RefSeq" id="WP_109679211.1">
    <property type="nucleotide sequence ID" value="NZ_CP086615.1"/>
</dbReference>
<feature type="coiled-coil region" evidence="1">
    <location>
        <begin position="426"/>
        <end position="510"/>
    </location>
</feature>
<gene>
    <name evidence="4" type="ORF">DEM34_12790</name>
</gene>
<evidence type="ECO:0008006" key="6">
    <source>
        <dbReference type="Google" id="ProtNLM"/>
    </source>
</evidence>
<feature type="transmembrane region" description="Helical" evidence="3">
    <location>
        <begin position="375"/>
        <end position="393"/>
    </location>
</feature>
<keyword evidence="3" id="KW-1133">Transmembrane helix</keyword>
<evidence type="ECO:0000256" key="1">
    <source>
        <dbReference type="SAM" id="Coils"/>
    </source>
</evidence>
<evidence type="ECO:0000313" key="4">
    <source>
        <dbReference type="EMBL" id="PWG62345.1"/>
    </source>
</evidence>
<dbReference type="OrthoDB" id="9764467at2"/>
<feature type="coiled-coil region" evidence="1">
    <location>
        <begin position="157"/>
        <end position="218"/>
    </location>
</feature>
<keyword evidence="5" id="KW-1185">Reference proteome</keyword>
<accession>A0A2U2MZD0</accession>
<dbReference type="EMBL" id="QFFI01000020">
    <property type="protein sequence ID" value="PWG62345.1"/>
    <property type="molecule type" value="Genomic_DNA"/>
</dbReference>
<keyword evidence="3" id="KW-0472">Membrane</keyword>
<dbReference type="PANTHER" id="PTHR41259">
    <property type="entry name" value="DOUBLE-STRAND BREAK REPAIR RAD50 ATPASE, PUTATIVE-RELATED"/>
    <property type="match status" value="1"/>
</dbReference>
<dbReference type="PANTHER" id="PTHR41259:SF1">
    <property type="entry name" value="DOUBLE-STRAND BREAK REPAIR RAD50 ATPASE, PUTATIVE-RELATED"/>
    <property type="match status" value="1"/>
</dbReference>
<dbReference type="InterPro" id="IPR027417">
    <property type="entry name" value="P-loop_NTPase"/>
</dbReference>
<sequence length="1095" mass="119943">MRLTALAIRQLPGVDAFTVDGLAPGVNLVVGPNAVGKSSLARALWHLVAGSRPADPSALSLEAELVDDDGHWRVVRSGRQVVWTRDGEPAAVPPLPEADRLHCYWLRVEDLLQAEGRDEQSLVELLRRELAAGFDLDAVRNAFEFGPRRGQQEGQALRDARQQRQRIESRYEALLREEETLPRLEARVQAARAAGQRARQLEQALALLEARQERERLDAALASHPEGMERLTGRELQRLHELEAQRGRARDGAAEQRRRRDEARARAAETGLADARPEASELEATARRLQTLIQRDRQREEARRRLAEREAEWRAAAEALGGDDAALITAGPAEVAAAERLAQDLHAARAELDACRAQAQAAAEPAGDGPRPTRLPWIAGLALASAVLGGVAAVLTALWWAIAASLLAALATGLAVPAAWREQRSHREAESERDFARRRHRELADRVAAAEAREQAAREAAREFCQAHGIDPAGLAGAGLDRLIRLTAALDQARSAHAAARAELDRIDAELQAEATAVHGFLAQWGAAPETSDPVALETALDAFRERWRAAEQAARDGGEADRELRRLEETVAERAAEIGTLYREAGIEPGDRAGLERRCAALETWRELRRQHDAACATEAERRRPLAGEDDLLARVEAGDAAGLEADLSEQQTLAADYESLLEEAKAIRTRLEEAGRDGGLEQALAAERGAAEALAGLRDEALLGAAGRFLLDQVAGEYRSARQPPVLQDASERFLRFTHHGWSLELDAERGFHAREAASGERRPLSALSSGTRMQLLLAVRIAWARQIEREKKPLPLFLDEALTTSDTGRFAEVAASLQQLADEEGRQIFYLSARREEIGLWEHATGKAPAVVDLAAIRFRRPTAAPVDYQVPEPAPLPAPDARTPEAYAAALGVPAPDPWQPPEAIPLFHLLRDDLPQLHRLMEDWRVTRLGELEALLAGAAAERALPDRDVRERLAARCRIARSWLGHWRRGRGRPVDRGVLEASGVIRETFIDRVSELADRVGGDAEALVSALREGQVKRFRGQTTDELEAWLQAEGYLDPEPPLEPEALLRAVLASQADTAHPAEIRRLVTWLQAALPHAGAATAVTAD</sequence>
<comment type="caution">
    <text evidence="4">The sequence shown here is derived from an EMBL/GenBank/DDBJ whole genome shotgun (WGS) entry which is preliminary data.</text>
</comment>
<dbReference type="SUPFAM" id="SSF52540">
    <property type="entry name" value="P-loop containing nucleoside triphosphate hydrolases"/>
    <property type="match status" value="1"/>
</dbReference>
<feature type="region of interest" description="Disordered" evidence="2">
    <location>
        <begin position="242"/>
        <end position="281"/>
    </location>
</feature>
<name>A0A2U2MZD0_9GAMM</name>
<reference evidence="4 5" key="1">
    <citation type="submission" date="2018-05" db="EMBL/GenBank/DDBJ databases">
        <title>Spiribacter halobius sp. nov., a moderately halophilic bacterium isolated from marine solar saltern.</title>
        <authorList>
            <person name="Zheng W.-S."/>
            <person name="Lu D.-C."/>
            <person name="Du Z.-J."/>
        </authorList>
    </citation>
    <scope>NUCLEOTIDE SEQUENCE [LARGE SCALE GENOMIC DNA]</scope>
    <source>
        <strain evidence="4 5">E85</strain>
    </source>
</reference>
<keyword evidence="1" id="KW-0175">Coiled coil</keyword>
<protein>
    <recommendedName>
        <fullName evidence="6">Rad50/SbcC-type AAA domain-containing protein</fullName>
    </recommendedName>
</protein>
<dbReference type="AlphaFoldDB" id="A0A2U2MZD0"/>
<dbReference type="Proteomes" id="UP000245474">
    <property type="component" value="Unassembled WGS sequence"/>
</dbReference>
<proteinExistence type="predicted"/>
<dbReference type="Gene3D" id="3.40.50.300">
    <property type="entry name" value="P-loop containing nucleotide triphosphate hydrolases"/>
    <property type="match status" value="2"/>
</dbReference>
<evidence type="ECO:0000313" key="5">
    <source>
        <dbReference type="Proteomes" id="UP000245474"/>
    </source>
</evidence>
<keyword evidence="3" id="KW-0812">Transmembrane</keyword>
<evidence type="ECO:0000256" key="2">
    <source>
        <dbReference type="SAM" id="MobiDB-lite"/>
    </source>
</evidence>
<evidence type="ECO:0000256" key="3">
    <source>
        <dbReference type="SAM" id="Phobius"/>
    </source>
</evidence>
<organism evidence="4 5">
    <name type="scientific">Sediminicurvatus halobius</name>
    <dbReference type="NCBI Taxonomy" id="2182432"/>
    <lineage>
        <taxon>Bacteria</taxon>
        <taxon>Pseudomonadati</taxon>
        <taxon>Pseudomonadota</taxon>
        <taxon>Gammaproteobacteria</taxon>
        <taxon>Chromatiales</taxon>
        <taxon>Ectothiorhodospiraceae</taxon>
        <taxon>Sediminicurvatus</taxon>
    </lineage>
</organism>
<feature type="compositionally biased region" description="Basic and acidic residues" evidence="2">
    <location>
        <begin position="242"/>
        <end position="267"/>
    </location>
</feature>